<proteinExistence type="predicted"/>
<protein>
    <recommendedName>
        <fullName evidence="4">Outer membrane protein beta-barrel domain-containing protein</fullName>
    </recommendedName>
</protein>
<feature type="signal peptide" evidence="1">
    <location>
        <begin position="1"/>
        <end position="25"/>
    </location>
</feature>
<dbReference type="InterPro" id="IPR011250">
    <property type="entry name" value="OMP/PagP_B-barrel"/>
</dbReference>
<feature type="chain" id="PRO_5021812459" description="Outer membrane protein beta-barrel domain-containing protein" evidence="1">
    <location>
        <begin position="26"/>
        <end position="220"/>
    </location>
</feature>
<dbReference type="SUPFAM" id="SSF56925">
    <property type="entry name" value="OMPA-like"/>
    <property type="match status" value="1"/>
</dbReference>
<reference evidence="2 3" key="1">
    <citation type="submission" date="2017-05" db="EMBL/GenBank/DDBJ databases">
        <authorList>
            <person name="Varghese N."/>
            <person name="Submissions S."/>
        </authorList>
    </citation>
    <scope>NUCLEOTIDE SEQUENCE [LARGE SCALE GENOMIC DNA]</scope>
    <source>
        <strain evidence="2 3">DSM 21985</strain>
    </source>
</reference>
<dbReference type="Gene3D" id="2.40.160.170">
    <property type="match status" value="1"/>
</dbReference>
<keyword evidence="3" id="KW-1185">Reference proteome</keyword>
<sequence length="220" mass="23853">MISKTKLYTAISTLIFLMTFTAVQAQMSIGLKAGSTGIGGEFTKSITEKLNARVSGSFFSYSQDGVYADDDPSIAYDVQGDMTSIGLLVDYFPTKRWLKVSAGVYYHDFIVDGGAVPNESYTLDDKTFQPEKLGSLTGTVDYDSKIVPYAGIGLGNPLAPGSRVKVNFEIGAMYTNSPNVTMEGEGMIAPTANQDQDFENGLSDFQFYPVINLGVSFRIQ</sequence>
<dbReference type="Proteomes" id="UP000317557">
    <property type="component" value="Unassembled WGS sequence"/>
</dbReference>
<accession>A0A521EZ05</accession>
<evidence type="ECO:0000256" key="1">
    <source>
        <dbReference type="SAM" id="SignalP"/>
    </source>
</evidence>
<dbReference type="OrthoDB" id="597504at2"/>
<keyword evidence="1" id="KW-0732">Signal</keyword>
<dbReference type="RefSeq" id="WP_142455516.1">
    <property type="nucleotide sequence ID" value="NZ_FXTP01000014.1"/>
</dbReference>
<evidence type="ECO:0008006" key="4">
    <source>
        <dbReference type="Google" id="ProtNLM"/>
    </source>
</evidence>
<organism evidence="2 3">
    <name type="scientific">Gracilimonas mengyeensis</name>
    <dbReference type="NCBI Taxonomy" id="1302730"/>
    <lineage>
        <taxon>Bacteria</taxon>
        <taxon>Pseudomonadati</taxon>
        <taxon>Balneolota</taxon>
        <taxon>Balneolia</taxon>
        <taxon>Balneolales</taxon>
        <taxon>Balneolaceae</taxon>
        <taxon>Gracilimonas</taxon>
    </lineage>
</organism>
<evidence type="ECO:0000313" key="2">
    <source>
        <dbReference type="EMBL" id="SMO89188.1"/>
    </source>
</evidence>
<gene>
    <name evidence="2" type="ORF">SAMN06265219_11461</name>
</gene>
<dbReference type="AlphaFoldDB" id="A0A521EZ05"/>
<evidence type="ECO:0000313" key="3">
    <source>
        <dbReference type="Proteomes" id="UP000317557"/>
    </source>
</evidence>
<dbReference type="EMBL" id="FXTP01000014">
    <property type="protein sequence ID" value="SMO89188.1"/>
    <property type="molecule type" value="Genomic_DNA"/>
</dbReference>
<name>A0A521EZ05_9BACT</name>